<evidence type="ECO:0000256" key="9">
    <source>
        <dbReference type="ARBA" id="ARBA00036943"/>
    </source>
</evidence>
<feature type="compositionally biased region" description="Basic and acidic residues" evidence="16">
    <location>
        <begin position="20"/>
        <end position="30"/>
    </location>
</feature>
<evidence type="ECO:0000256" key="4">
    <source>
        <dbReference type="ARBA" id="ARBA00009375"/>
    </source>
</evidence>
<proteinExistence type="inferred from homology"/>
<feature type="domain" description="Pseudouridine synthase I TruA alpha/beta" evidence="17">
    <location>
        <begin position="359"/>
        <end position="463"/>
    </location>
</feature>
<feature type="active site" description="Nucleophile" evidence="14">
    <location>
        <position position="217"/>
    </location>
</feature>
<keyword evidence="19" id="KW-1185">Reference proteome</keyword>
<feature type="compositionally biased region" description="Acidic residues" evidence="16">
    <location>
        <begin position="591"/>
        <end position="602"/>
    </location>
</feature>
<dbReference type="PANTHER" id="PTHR11142:SF4">
    <property type="entry name" value="PSEUDOURIDYLATE SYNTHASE 1 HOMOLOG"/>
    <property type="match status" value="1"/>
</dbReference>
<dbReference type="Pfam" id="PF01416">
    <property type="entry name" value="PseudoU_synth_1"/>
    <property type="match status" value="1"/>
</dbReference>
<dbReference type="NCBIfam" id="TIGR00071">
    <property type="entry name" value="hisT_truA"/>
    <property type="match status" value="1"/>
</dbReference>
<keyword evidence="5" id="KW-0507">mRNA processing</keyword>
<comment type="catalytic activity">
    <reaction evidence="9">
        <text>a uridine in tRNA = a pseudouridine in tRNA</text>
        <dbReference type="Rhea" id="RHEA:54572"/>
        <dbReference type="Rhea" id="RHEA-COMP:13339"/>
        <dbReference type="Rhea" id="RHEA-COMP:13934"/>
        <dbReference type="ChEBI" id="CHEBI:65314"/>
        <dbReference type="ChEBI" id="CHEBI:65315"/>
    </reaction>
</comment>
<accession>A0A9P7B3I9</accession>
<evidence type="ECO:0000256" key="12">
    <source>
        <dbReference type="ARBA" id="ARBA00079072"/>
    </source>
</evidence>
<evidence type="ECO:0000256" key="6">
    <source>
        <dbReference type="ARBA" id="ARBA00022694"/>
    </source>
</evidence>
<reference evidence="18 19" key="1">
    <citation type="submission" date="2020-11" db="EMBL/GenBank/DDBJ databases">
        <title>Kefir isolates.</title>
        <authorList>
            <person name="Marcisauskas S."/>
            <person name="Kim Y."/>
            <person name="Blasche S."/>
        </authorList>
    </citation>
    <scope>NUCLEOTIDE SEQUENCE [LARGE SCALE GENOMIC DNA]</scope>
    <source>
        <strain evidence="18 19">KR</strain>
    </source>
</reference>
<feature type="region of interest" description="Disordered" evidence="16">
    <location>
        <begin position="558"/>
        <end position="602"/>
    </location>
</feature>
<keyword evidence="7" id="KW-0413">Isomerase</keyword>
<dbReference type="Gene3D" id="3.30.70.580">
    <property type="entry name" value="Pseudouridine synthase I, catalytic domain, N-terminal subdomain"/>
    <property type="match status" value="1"/>
</dbReference>
<dbReference type="Gene3D" id="3.30.70.660">
    <property type="entry name" value="Pseudouridine synthase I, catalytic domain, C-terminal subdomain"/>
    <property type="match status" value="1"/>
</dbReference>
<dbReference type="GO" id="GO:0003723">
    <property type="term" value="F:RNA binding"/>
    <property type="evidence" value="ECO:0007669"/>
    <property type="project" value="InterPro"/>
</dbReference>
<evidence type="ECO:0000256" key="2">
    <source>
        <dbReference type="ARBA" id="ARBA00001832"/>
    </source>
</evidence>
<dbReference type="GO" id="GO:0006397">
    <property type="term" value="P:mRNA processing"/>
    <property type="evidence" value="ECO:0007669"/>
    <property type="project" value="UniProtKB-KW"/>
</dbReference>
<evidence type="ECO:0000256" key="10">
    <source>
        <dbReference type="ARBA" id="ARBA00053072"/>
    </source>
</evidence>
<keyword evidence="6" id="KW-0819">tRNA processing</keyword>
<name>A0A9P7B3I9_RHOMI</name>
<comment type="similarity">
    <text evidence="4">Belongs to the tRNA pseudouridine synthase TruA family.</text>
</comment>
<evidence type="ECO:0000256" key="14">
    <source>
        <dbReference type="PIRSR" id="PIRSR641708-1"/>
    </source>
</evidence>
<dbReference type="GO" id="GO:0031120">
    <property type="term" value="P:snRNA pseudouridine synthesis"/>
    <property type="evidence" value="ECO:0007669"/>
    <property type="project" value="UniProtKB-ARBA"/>
</dbReference>
<comment type="function">
    <text evidence="10">Formation of pseudouridine at positions 27 and 28 in the anticodon stem and loop of transfer RNAs; at positions 34 and 36 of intron-containing precursor tRNA(Ile) and at position 35 in the intron-containing tRNA(Tyr). Catalyzes pseudouridylation at position 44 in U2 snRNA. Also catalyzes pseudouridylation of mRNAs.</text>
</comment>
<dbReference type="InterPro" id="IPR020103">
    <property type="entry name" value="PsdUridine_synth_cat_dom_sf"/>
</dbReference>
<comment type="catalytic activity">
    <reaction evidence="2">
        <text>uridine in snRNA = pseudouridine in snRNA</text>
        <dbReference type="Rhea" id="RHEA:51124"/>
        <dbReference type="Rhea" id="RHEA-COMP:12891"/>
        <dbReference type="Rhea" id="RHEA-COMP:12892"/>
        <dbReference type="ChEBI" id="CHEBI:65314"/>
        <dbReference type="ChEBI" id="CHEBI:65315"/>
    </reaction>
</comment>
<evidence type="ECO:0000256" key="5">
    <source>
        <dbReference type="ARBA" id="ARBA00022664"/>
    </source>
</evidence>
<keyword evidence="8" id="KW-0539">Nucleus</keyword>
<evidence type="ECO:0000256" key="16">
    <source>
        <dbReference type="SAM" id="MobiDB-lite"/>
    </source>
</evidence>
<dbReference type="GO" id="GO:0009982">
    <property type="term" value="F:pseudouridine synthase activity"/>
    <property type="evidence" value="ECO:0007669"/>
    <property type="project" value="InterPro"/>
</dbReference>
<dbReference type="GO" id="GO:0005634">
    <property type="term" value="C:nucleus"/>
    <property type="evidence" value="ECO:0007669"/>
    <property type="project" value="UniProtKB-SubCell"/>
</dbReference>
<comment type="catalytic activity">
    <reaction evidence="1">
        <text>a uridine in mRNA = a pseudouridine in mRNA</text>
        <dbReference type="Rhea" id="RHEA:56644"/>
        <dbReference type="Rhea" id="RHEA-COMP:14658"/>
        <dbReference type="Rhea" id="RHEA-COMP:14659"/>
        <dbReference type="ChEBI" id="CHEBI:65314"/>
        <dbReference type="ChEBI" id="CHEBI:65315"/>
    </reaction>
</comment>
<feature type="region of interest" description="Disordered" evidence="16">
    <location>
        <begin position="1"/>
        <end position="154"/>
    </location>
</feature>
<evidence type="ECO:0000256" key="15">
    <source>
        <dbReference type="PIRSR" id="PIRSR641708-2"/>
    </source>
</evidence>
<feature type="binding site" evidence="15">
    <location>
        <position position="279"/>
    </location>
    <ligand>
        <name>substrate</name>
    </ligand>
</feature>
<dbReference type="InterPro" id="IPR001406">
    <property type="entry name" value="PsdUridine_synth_TruA"/>
</dbReference>
<evidence type="ECO:0000256" key="1">
    <source>
        <dbReference type="ARBA" id="ARBA00001166"/>
    </source>
</evidence>
<organism evidence="18 19">
    <name type="scientific">Rhodotorula mucilaginosa</name>
    <name type="common">Yeast</name>
    <name type="synonym">Rhodotorula rubra</name>
    <dbReference type="NCBI Taxonomy" id="5537"/>
    <lineage>
        <taxon>Eukaryota</taxon>
        <taxon>Fungi</taxon>
        <taxon>Dikarya</taxon>
        <taxon>Basidiomycota</taxon>
        <taxon>Pucciniomycotina</taxon>
        <taxon>Microbotryomycetes</taxon>
        <taxon>Sporidiobolales</taxon>
        <taxon>Sporidiobolaceae</taxon>
        <taxon>Rhodotorula</taxon>
    </lineage>
</organism>
<evidence type="ECO:0000313" key="18">
    <source>
        <dbReference type="EMBL" id="KAG0657149.1"/>
    </source>
</evidence>
<evidence type="ECO:0000256" key="11">
    <source>
        <dbReference type="ARBA" id="ARBA00073968"/>
    </source>
</evidence>
<evidence type="ECO:0000256" key="8">
    <source>
        <dbReference type="ARBA" id="ARBA00023242"/>
    </source>
</evidence>
<dbReference type="GO" id="GO:0031119">
    <property type="term" value="P:tRNA pseudouridine synthesis"/>
    <property type="evidence" value="ECO:0007669"/>
    <property type="project" value="InterPro"/>
</dbReference>
<feature type="compositionally biased region" description="Gly residues" evidence="16">
    <location>
        <begin position="82"/>
        <end position="95"/>
    </location>
</feature>
<feature type="compositionally biased region" description="Low complexity" evidence="16">
    <location>
        <begin position="31"/>
        <end position="57"/>
    </location>
</feature>
<dbReference type="FunFam" id="3.30.70.660:FF:000002">
    <property type="entry name" value="tRNA pseudouridine synthase"/>
    <property type="match status" value="1"/>
</dbReference>
<feature type="compositionally biased region" description="Low complexity" evidence="16">
    <location>
        <begin position="573"/>
        <end position="588"/>
    </location>
</feature>
<dbReference type="GO" id="GO:1990481">
    <property type="term" value="P:mRNA pseudouridine synthesis"/>
    <property type="evidence" value="ECO:0007669"/>
    <property type="project" value="TreeGrafter"/>
</dbReference>
<protein>
    <recommendedName>
        <fullName evidence="11">tRNA pseudouridine synthase 1</fullName>
    </recommendedName>
    <alternativeName>
        <fullName evidence="12">tRNA pseudouridylate synthase 1</fullName>
    </alternativeName>
    <alternativeName>
        <fullName evidence="13">tRNA-uridine isomerase 1</fullName>
    </alternativeName>
</protein>
<gene>
    <name evidence="18" type="primary">PUS1</name>
    <name evidence="18" type="ORF">C6P46_006646</name>
</gene>
<dbReference type="InterPro" id="IPR020094">
    <property type="entry name" value="TruA/RsuA/RluB/E/F_N"/>
</dbReference>
<dbReference type="InterPro" id="IPR020097">
    <property type="entry name" value="PsdUridine_synth_TruA_a/b_dom"/>
</dbReference>
<dbReference type="InterPro" id="IPR041708">
    <property type="entry name" value="PUS1/PUS2-like"/>
</dbReference>
<evidence type="ECO:0000256" key="7">
    <source>
        <dbReference type="ARBA" id="ARBA00023235"/>
    </source>
</evidence>
<dbReference type="PANTHER" id="PTHR11142">
    <property type="entry name" value="PSEUDOURIDYLATE SYNTHASE"/>
    <property type="match status" value="1"/>
</dbReference>
<comment type="subcellular location">
    <subcellularLocation>
        <location evidence="3">Nucleus</location>
    </subcellularLocation>
</comment>
<feature type="compositionally biased region" description="Basic and acidic residues" evidence="16">
    <location>
        <begin position="563"/>
        <end position="572"/>
    </location>
</feature>
<dbReference type="EMBL" id="PUHQ01000085">
    <property type="protein sequence ID" value="KAG0657149.1"/>
    <property type="molecule type" value="Genomic_DNA"/>
</dbReference>
<dbReference type="InterPro" id="IPR020095">
    <property type="entry name" value="PsdUridine_synth_TruA_C"/>
</dbReference>
<evidence type="ECO:0000313" key="19">
    <source>
        <dbReference type="Proteomes" id="UP000777482"/>
    </source>
</evidence>
<evidence type="ECO:0000256" key="3">
    <source>
        <dbReference type="ARBA" id="ARBA00004123"/>
    </source>
</evidence>
<sequence>MANEKRDASPDASRSGAETPSKRPRLDKPADALPEGPAAAAAAAAQSSAGVEAAQAAEKAEVPSSPAPARETDSPSSRGKQRGGGRGGRGGGARGGRGDKGAGKQGPKSRTRDRNDAPREGSRNAETAAKAAAADASGAASTGAGTAEDDKRDKLPKKKVAVLIGYSGLGYKGSQINPGTETIEGDVFKALVAAGCISEDNSTNPQKVSLARAARTDAGVHAAVNVLTLKLILNPPSKADETSIEDHINSFLPSGIRVWSILRVQGSFDPRRVCDQRQYEYTLPTHVFLGPKPGTPMYEMLEKARAADSSFDASAWPIIGASKDFWSAQPEGSDFLADVQAKKTWRMPREVLEQIRTFVQAYEGSHNFYNFTVGKDFRDRSCQRVMRKLEITEPFIVNDTEYISVTFIGQSFMLHQIRKMVGLVMLAVRSASPPSLIPETFGPSRIHVPKAPGLGLLLISPHYTEYNKRITEANSKLDELLAAGRIDDKAYGEQKRDAIDFVSLGLKDRIDEFKQEQVYKRMWSVEQDDLVFSKWLNFLDTFVGNDFDYLNPKGVIPPSATYKKGENPEKTRATNADAAAQAPSAEVAPPSDDEEGLAGDDE</sequence>
<dbReference type="Proteomes" id="UP000777482">
    <property type="component" value="Unassembled WGS sequence"/>
</dbReference>
<dbReference type="AlphaFoldDB" id="A0A9P7B3I9"/>
<dbReference type="OrthoDB" id="10256309at2759"/>
<evidence type="ECO:0000256" key="13">
    <source>
        <dbReference type="ARBA" id="ARBA00080858"/>
    </source>
</evidence>
<feature type="compositionally biased region" description="Low complexity" evidence="16">
    <location>
        <begin position="125"/>
        <end position="146"/>
    </location>
</feature>
<dbReference type="FunFam" id="3.30.70.580:FF:000002">
    <property type="entry name" value="tRNA pseudouridine synthase"/>
    <property type="match status" value="1"/>
</dbReference>
<dbReference type="CDD" id="cd02568">
    <property type="entry name" value="PseudoU_synth_PUS1_PUS2"/>
    <property type="match status" value="1"/>
</dbReference>
<evidence type="ECO:0000259" key="17">
    <source>
        <dbReference type="Pfam" id="PF01416"/>
    </source>
</evidence>
<dbReference type="SUPFAM" id="SSF55120">
    <property type="entry name" value="Pseudouridine synthase"/>
    <property type="match status" value="1"/>
</dbReference>
<comment type="caution">
    <text evidence="18">The sequence shown here is derived from an EMBL/GenBank/DDBJ whole genome shotgun (WGS) entry which is preliminary data.</text>
</comment>
<feature type="compositionally biased region" description="Basic and acidic residues" evidence="16">
    <location>
        <begin position="110"/>
        <end position="123"/>
    </location>
</feature>